<keyword evidence="6" id="KW-1185">Reference proteome</keyword>
<dbReference type="AlphaFoldDB" id="K0RGU9"/>
<dbReference type="PROSITE" id="PS51375">
    <property type="entry name" value="PPR"/>
    <property type="match status" value="3"/>
</dbReference>
<feature type="compositionally biased region" description="Basic and acidic residues" evidence="3">
    <location>
        <begin position="62"/>
        <end position="71"/>
    </location>
</feature>
<proteinExistence type="predicted"/>
<dbReference type="InterPro" id="IPR011990">
    <property type="entry name" value="TPR-like_helical_dom_sf"/>
</dbReference>
<evidence type="ECO:0000256" key="3">
    <source>
        <dbReference type="SAM" id="MobiDB-lite"/>
    </source>
</evidence>
<dbReference type="InterPro" id="IPR057027">
    <property type="entry name" value="TPR_mt"/>
</dbReference>
<dbReference type="Pfam" id="PF23276">
    <property type="entry name" value="TPR_24"/>
    <property type="match status" value="1"/>
</dbReference>
<dbReference type="NCBIfam" id="TIGR00756">
    <property type="entry name" value="PPR"/>
    <property type="match status" value="2"/>
</dbReference>
<dbReference type="InterPro" id="IPR002885">
    <property type="entry name" value="PPR_rpt"/>
</dbReference>
<feature type="region of interest" description="Disordered" evidence="3">
    <location>
        <begin position="1"/>
        <end position="24"/>
    </location>
</feature>
<sequence length="1096" mass="122802">MRRSLPFAMSSADQFISPRRRPPGRQTQTWLVCAFLAMQGQQVGSFYIHANPRSNVCLSAKATREDSAERHPKQRRKGQRRAMRKKPGITSKQSRSLLREIETLSGEGLNSRVDELINGSQILPRHHLLPRDASSVIRFLGRNQAYELMLKFCKRYCRDVASIGGKHASGKDIVHCYTAAIAQLARPPASHLELSKQPPAREENTYRSGEFLLGMLNEMVREYSHDEVLVDPNSYTLSAVLLGVDDITESLELLRVFEEEYDGAVTTQVFNVALATCSRNENGWQRALTLLQRMKKLGPTPNEDSYALAIQACAHQGQVRVACSLLDEIRQARNCHITERLYIPLLKALALKGDIGVVESILDSMREDSVAVTTQHMNLYLSTISNGRNSTLALEVLEELVEKQADDPLVSPDIYSFNTVLAALSKDGKYEDAVSLLQRMTDRVFECQVRDKRGGFSYTEMRPDTVSYNSVIQCSPPRAALALVQEMKMTRGLGVNSITFVNAIKRCRDAFKKGDPYAYDCFLVLMQLAREDAPMNSYVVGSMIWMAESANDYKLAISLLRQVGTHSVFSRHDRELIHSVLPQMSVPNTVCYNGVIKSLSKQGFHREALYFYYEMQKAAVPSNRQTYQFLVYSIQNTKNREVLSSSKKKFNLLEGVASQMAETEKDCLTSGPLWTALLKYSAAIAPRPEQRYHSAREIFDSLVGTADEETTIEMLRICSQTGKWAEAIELLHCSDVYSAGLVSMECLNIAIITCSKAGHWDEALKLLHLYGGKDRAVSVYSLNSIVKAAGPQAPDVSVKLLNDMENLYGVKPNRQSYAHCIVACNQAEHREMKYFSSEVEEAGSLRWFECALSLYRRMAEEGIEASVQTISSVVSACEAAGEWQRAIGVLQELPAFAKLLGNNAEALDEIEVEVPNLYCINAALSACEKGGAWLEAITIYEKIRASRNAPKPNIVTVNSLLIALDRAGQTELSLGLYRQAIQEAYIRSPLRRRLDIDGRHRLMVDLHNHSGPMAKCAVRDYFEDIVQRKPMEDAVMIVGKGNRSKEEPVLRSTIVNLLKDEYNVVSSVDPSNTGRIRVAREALQSYYDVANSVRRR</sequence>
<dbReference type="PANTHER" id="PTHR47932">
    <property type="entry name" value="ATPASE EXPRESSION PROTEIN 3"/>
    <property type="match status" value="1"/>
</dbReference>
<evidence type="ECO:0000313" key="5">
    <source>
        <dbReference type="EMBL" id="EJK51529.1"/>
    </source>
</evidence>
<evidence type="ECO:0000259" key="4">
    <source>
        <dbReference type="Pfam" id="PF23276"/>
    </source>
</evidence>
<reference evidence="5 6" key="1">
    <citation type="journal article" date="2012" name="Genome Biol.">
        <title>Genome and low-iron response of an oceanic diatom adapted to chronic iron limitation.</title>
        <authorList>
            <person name="Lommer M."/>
            <person name="Specht M."/>
            <person name="Roy A.S."/>
            <person name="Kraemer L."/>
            <person name="Andreson R."/>
            <person name="Gutowska M.A."/>
            <person name="Wolf J."/>
            <person name="Bergner S.V."/>
            <person name="Schilhabel M.B."/>
            <person name="Klostermeier U.C."/>
            <person name="Beiko R.G."/>
            <person name="Rosenstiel P."/>
            <person name="Hippler M."/>
            <person name="Laroche J."/>
        </authorList>
    </citation>
    <scope>NUCLEOTIDE SEQUENCE [LARGE SCALE GENOMIC DNA]</scope>
    <source>
        <strain evidence="5 6">CCMP1005</strain>
    </source>
</reference>
<keyword evidence="1" id="KW-0677">Repeat</keyword>
<feature type="compositionally biased region" description="Basic residues" evidence="3">
    <location>
        <begin position="72"/>
        <end position="87"/>
    </location>
</feature>
<gene>
    <name evidence="5" type="ORF">THAOC_29292</name>
</gene>
<protein>
    <recommendedName>
        <fullName evidence="4">Pentatricopeptide repeat-containing protein-mitochondrial domain-containing protein</fullName>
    </recommendedName>
</protein>
<dbReference type="OMA" id="ACNQAEH"/>
<comment type="caution">
    <text evidence="5">The sequence shown here is derived from an EMBL/GenBank/DDBJ whole genome shotgun (WGS) entry which is preliminary data.</text>
</comment>
<feature type="repeat" description="PPR" evidence="2">
    <location>
        <begin position="266"/>
        <end position="301"/>
    </location>
</feature>
<dbReference type="Gene3D" id="1.25.40.10">
    <property type="entry name" value="Tetratricopeptide repeat domain"/>
    <property type="match status" value="5"/>
</dbReference>
<dbReference type="Pfam" id="PF13041">
    <property type="entry name" value="PPR_2"/>
    <property type="match status" value="1"/>
</dbReference>
<name>K0RGU9_THAOC</name>
<organism evidence="5 6">
    <name type="scientific">Thalassiosira oceanica</name>
    <name type="common">Marine diatom</name>
    <dbReference type="NCBI Taxonomy" id="159749"/>
    <lineage>
        <taxon>Eukaryota</taxon>
        <taxon>Sar</taxon>
        <taxon>Stramenopiles</taxon>
        <taxon>Ochrophyta</taxon>
        <taxon>Bacillariophyta</taxon>
        <taxon>Coscinodiscophyceae</taxon>
        <taxon>Thalassiosirophycidae</taxon>
        <taxon>Thalassiosirales</taxon>
        <taxon>Thalassiosiraceae</taxon>
        <taxon>Thalassiosira</taxon>
    </lineage>
</organism>
<feature type="domain" description="Pentatricopeptide repeat-containing protein-mitochondrial" evidence="4">
    <location>
        <begin position="310"/>
        <end position="439"/>
    </location>
</feature>
<accession>K0RGU9</accession>
<evidence type="ECO:0000256" key="1">
    <source>
        <dbReference type="ARBA" id="ARBA00022737"/>
    </source>
</evidence>
<dbReference type="eggNOG" id="KOG4197">
    <property type="taxonomic scope" value="Eukaryota"/>
</dbReference>
<feature type="region of interest" description="Disordered" evidence="3">
    <location>
        <begin position="61"/>
        <end position="94"/>
    </location>
</feature>
<feature type="repeat" description="PPR" evidence="2">
    <location>
        <begin position="413"/>
        <end position="447"/>
    </location>
</feature>
<dbReference type="PANTHER" id="PTHR47932:SF44">
    <property type="entry name" value="MIOREX COMPLEX COMPONENT 1"/>
    <property type="match status" value="1"/>
</dbReference>
<dbReference type="Proteomes" id="UP000266841">
    <property type="component" value="Unassembled WGS sequence"/>
</dbReference>
<feature type="repeat" description="PPR" evidence="2">
    <location>
        <begin position="588"/>
        <end position="622"/>
    </location>
</feature>
<dbReference type="OrthoDB" id="5588846at2759"/>
<evidence type="ECO:0000256" key="2">
    <source>
        <dbReference type="PROSITE-ProRule" id="PRU00708"/>
    </source>
</evidence>
<dbReference type="EMBL" id="AGNL01041490">
    <property type="protein sequence ID" value="EJK51529.1"/>
    <property type="molecule type" value="Genomic_DNA"/>
</dbReference>
<evidence type="ECO:0000313" key="6">
    <source>
        <dbReference type="Proteomes" id="UP000266841"/>
    </source>
</evidence>